<name>D2AWX3_STRRD</name>
<dbReference type="InterPro" id="IPR039422">
    <property type="entry name" value="MarR/SlyA-like"/>
</dbReference>
<dbReference type="GO" id="GO:0003700">
    <property type="term" value="F:DNA-binding transcription factor activity"/>
    <property type="evidence" value="ECO:0007669"/>
    <property type="project" value="InterPro"/>
</dbReference>
<dbReference type="EMBL" id="CP001814">
    <property type="protein sequence ID" value="ACZ88901.1"/>
    <property type="molecule type" value="Genomic_DNA"/>
</dbReference>
<organism evidence="5 6">
    <name type="scientific">Streptosporangium roseum (strain ATCC 12428 / DSM 43021 / JCM 3005 / KCTC 9067 / NCIMB 10171 / NRRL 2505 / NI 9100)</name>
    <dbReference type="NCBI Taxonomy" id="479432"/>
    <lineage>
        <taxon>Bacteria</taxon>
        <taxon>Bacillati</taxon>
        <taxon>Actinomycetota</taxon>
        <taxon>Actinomycetes</taxon>
        <taxon>Streptosporangiales</taxon>
        <taxon>Streptosporangiaceae</taxon>
        <taxon>Streptosporangium</taxon>
    </lineage>
</organism>
<evidence type="ECO:0000256" key="1">
    <source>
        <dbReference type="ARBA" id="ARBA00023015"/>
    </source>
</evidence>
<dbReference type="InterPro" id="IPR023187">
    <property type="entry name" value="Tscrpt_reg_MarR-type_CS"/>
</dbReference>
<feature type="domain" description="HTH marR-type" evidence="4">
    <location>
        <begin position="28"/>
        <end position="161"/>
    </location>
</feature>
<dbReference type="InterPro" id="IPR036388">
    <property type="entry name" value="WH-like_DNA-bd_sf"/>
</dbReference>
<dbReference type="Proteomes" id="UP000002029">
    <property type="component" value="Chromosome"/>
</dbReference>
<keyword evidence="1" id="KW-0805">Transcription regulation</keyword>
<dbReference type="PANTHER" id="PTHR33164">
    <property type="entry name" value="TRANSCRIPTIONAL REGULATOR, MARR FAMILY"/>
    <property type="match status" value="1"/>
</dbReference>
<evidence type="ECO:0000256" key="3">
    <source>
        <dbReference type="ARBA" id="ARBA00023163"/>
    </source>
</evidence>
<evidence type="ECO:0000256" key="2">
    <source>
        <dbReference type="ARBA" id="ARBA00023125"/>
    </source>
</evidence>
<gene>
    <name evidence="5" type="ordered locus">Sros_6171</name>
</gene>
<dbReference type="eggNOG" id="COG1846">
    <property type="taxonomic scope" value="Bacteria"/>
</dbReference>
<accession>D2AWX3</accession>
<dbReference type="SMART" id="SM00347">
    <property type="entry name" value="HTH_MARR"/>
    <property type="match status" value="1"/>
</dbReference>
<keyword evidence="3" id="KW-0804">Transcription</keyword>
<dbReference type="Pfam" id="PF01047">
    <property type="entry name" value="MarR"/>
    <property type="match status" value="1"/>
</dbReference>
<dbReference type="HOGENOM" id="CLU_083287_27_1_11"/>
<proteinExistence type="predicted"/>
<evidence type="ECO:0000259" key="4">
    <source>
        <dbReference type="PROSITE" id="PS50995"/>
    </source>
</evidence>
<keyword evidence="6" id="KW-1185">Reference proteome</keyword>
<protein>
    <submittedName>
        <fullName evidence="5">Transcriptional regulators-like protein</fullName>
    </submittedName>
</protein>
<dbReference type="InterPro" id="IPR036390">
    <property type="entry name" value="WH_DNA-bd_sf"/>
</dbReference>
<sequence>MGESAESRYEKYARDRVAGMGTAADSRAFTLSYNVLQLSQMLVNDLESQVHRPRGLTLPGFRLMFKLWLLGPTQSARLAEMSVLTRSAVSNLVNTLERDGFVDRSRTVADRRLVYVDLTERGRAIVAEAFELQTRRERAWFAALDETEQVRFVEMMRKLIESRPQE</sequence>
<dbReference type="GO" id="GO:0003677">
    <property type="term" value="F:DNA binding"/>
    <property type="evidence" value="ECO:0007669"/>
    <property type="project" value="UniProtKB-KW"/>
</dbReference>
<dbReference type="STRING" id="479432.Sros_6171"/>
<dbReference type="Gene3D" id="1.10.10.10">
    <property type="entry name" value="Winged helix-like DNA-binding domain superfamily/Winged helix DNA-binding domain"/>
    <property type="match status" value="1"/>
</dbReference>
<dbReference type="PRINTS" id="PR00598">
    <property type="entry name" value="HTHMARR"/>
</dbReference>
<dbReference type="PROSITE" id="PS01117">
    <property type="entry name" value="HTH_MARR_1"/>
    <property type="match status" value="1"/>
</dbReference>
<dbReference type="KEGG" id="sro:Sros_6171"/>
<dbReference type="PROSITE" id="PS50995">
    <property type="entry name" value="HTH_MARR_2"/>
    <property type="match status" value="1"/>
</dbReference>
<dbReference type="InterPro" id="IPR000835">
    <property type="entry name" value="HTH_MarR-typ"/>
</dbReference>
<reference evidence="5 6" key="1">
    <citation type="journal article" date="2010" name="Stand. Genomic Sci.">
        <title>Complete genome sequence of Streptosporangium roseum type strain (NI 9100).</title>
        <authorList>
            <person name="Nolan M."/>
            <person name="Sikorski J."/>
            <person name="Jando M."/>
            <person name="Lucas S."/>
            <person name="Lapidus A."/>
            <person name="Glavina Del Rio T."/>
            <person name="Chen F."/>
            <person name="Tice H."/>
            <person name="Pitluck S."/>
            <person name="Cheng J.F."/>
            <person name="Chertkov O."/>
            <person name="Sims D."/>
            <person name="Meincke L."/>
            <person name="Brettin T."/>
            <person name="Han C."/>
            <person name="Detter J.C."/>
            <person name="Bruce D."/>
            <person name="Goodwin L."/>
            <person name="Land M."/>
            <person name="Hauser L."/>
            <person name="Chang Y.J."/>
            <person name="Jeffries C.D."/>
            <person name="Ivanova N."/>
            <person name="Mavromatis K."/>
            <person name="Mikhailova N."/>
            <person name="Chen A."/>
            <person name="Palaniappan K."/>
            <person name="Chain P."/>
            <person name="Rohde M."/>
            <person name="Goker M."/>
            <person name="Bristow J."/>
            <person name="Eisen J.A."/>
            <person name="Markowitz V."/>
            <person name="Hugenholtz P."/>
            <person name="Kyrpides N.C."/>
            <person name="Klenk H.P."/>
        </authorList>
    </citation>
    <scope>NUCLEOTIDE SEQUENCE [LARGE SCALE GENOMIC DNA]</scope>
    <source>
        <strain evidence="6">ATCC 12428 / DSM 43021 / JCM 3005 / NI 9100</strain>
    </source>
</reference>
<dbReference type="SUPFAM" id="SSF46785">
    <property type="entry name" value="Winged helix' DNA-binding domain"/>
    <property type="match status" value="1"/>
</dbReference>
<evidence type="ECO:0000313" key="6">
    <source>
        <dbReference type="Proteomes" id="UP000002029"/>
    </source>
</evidence>
<evidence type="ECO:0000313" key="5">
    <source>
        <dbReference type="EMBL" id="ACZ88901.1"/>
    </source>
</evidence>
<dbReference type="AlphaFoldDB" id="D2AWX3"/>
<dbReference type="PANTHER" id="PTHR33164:SF43">
    <property type="entry name" value="HTH-TYPE TRANSCRIPTIONAL REPRESSOR YETL"/>
    <property type="match status" value="1"/>
</dbReference>
<keyword evidence="2" id="KW-0238">DNA-binding</keyword>
<dbReference type="GO" id="GO:0006950">
    <property type="term" value="P:response to stress"/>
    <property type="evidence" value="ECO:0007669"/>
    <property type="project" value="TreeGrafter"/>
</dbReference>
<dbReference type="RefSeq" id="WP_012892636.1">
    <property type="nucleotide sequence ID" value="NC_013595.1"/>
</dbReference>